<proteinExistence type="predicted"/>
<evidence type="ECO:0000313" key="1">
    <source>
        <dbReference type="EMBL" id="KAH7840655.1"/>
    </source>
</evidence>
<name>A0ACB7XJ09_9ERIC</name>
<gene>
    <name evidence="1" type="ORF">Vadar_019808</name>
</gene>
<accession>A0ACB7XJ09</accession>
<sequence>MGSEETKKVEPEATSAATPSVPQEAPSDQNTTKDSPTEKTPAPVEKVSDPALPKNSHERDAALSRLTTDKRLALIQAWEENEKAKTDNKAHKKISAVASWENSRKASVEAELKQIEEQYEKKKAEQAEKINNKMAEIHKAAEEKRAAVEAQRGQEFIKEVNDTWSHAHVRCTGARSVPRGAESDVGRSMLTWCHITRNGHDLIGLIVLTPLLNGLTFELVDMALLVGLVSVGWIRGFSHGDNSRSERFRGSSEGSKGRFRAFGGLARGILAV</sequence>
<protein>
    <submittedName>
        <fullName evidence="1">Uncharacterized protein</fullName>
    </submittedName>
</protein>
<dbReference type="Proteomes" id="UP000828048">
    <property type="component" value="Chromosome 10"/>
</dbReference>
<evidence type="ECO:0000313" key="2">
    <source>
        <dbReference type="Proteomes" id="UP000828048"/>
    </source>
</evidence>
<organism evidence="1 2">
    <name type="scientific">Vaccinium darrowii</name>
    <dbReference type="NCBI Taxonomy" id="229202"/>
    <lineage>
        <taxon>Eukaryota</taxon>
        <taxon>Viridiplantae</taxon>
        <taxon>Streptophyta</taxon>
        <taxon>Embryophyta</taxon>
        <taxon>Tracheophyta</taxon>
        <taxon>Spermatophyta</taxon>
        <taxon>Magnoliopsida</taxon>
        <taxon>eudicotyledons</taxon>
        <taxon>Gunneridae</taxon>
        <taxon>Pentapetalae</taxon>
        <taxon>asterids</taxon>
        <taxon>Ericales</taxon>
        <taxon>Ericaceae</taxon>
        <taxon>Vaccinioideae</taxon>
        <taxon>Vaccinieae</taxon>
        <taxon>Vaccinium</taxon>
    </lineage>
</organism>
<keyword evidence="2" id="KW-1185">Reference proteome</keyword>
<reference evidence="1 2" key="1">
    <citation type="journal article" date="2021" name="Hortic Res">
        <title>High-quality reference genome and annotation aids understanding of berry development for evergreen blueberry (Vaccinium darrowii).</title>
        <authorList>
            <person name="Yu J."/>
            <person name="Hulse-Kemp A.M."/>
            <person name="Babiker E."/>
            <person name="Staton M."/>
        </authorList>
    </citation>
    <scope>NUCLEOTIDE SEQUENCE [LARGE SCALE GENOMIC DNA]</scope>
    <source>
        <strain evidence="2">cv. NJ 8807/NJ 8810</strain>
        <tissue evidence="1">Young leaf</tissue>
    </source>
</reference>
<dbReference type="EMBL" id="CM037160">
    <property type="protein sequence ID" value="KAH7840655.1"/>
    <property type="molecule type" value="Genomic_DNA"/>
</dbReference>
<comment type="caution">
    <text evidence="1">The sequence shown here is derived from an EMBL/GenBank/DDBJ whole genome shotgun (WGS) entry which is preliminary data.</text>
</comment>